<protein>
    <submittedName>
        <fullName evidence="2">Uncharacterized protein</fullName>
    </submittedName>
</protein>
<gene>
    <name evidence="2" type="ORF">NDU88_005768</name>
</gene>
<organism evidence="2 3">
    <name type="scientific">Pleurodeles waltl</name>
    <name type="common">Iberian ribbed newt</name>
    <dbReference type="NCBI Taxonomy" id="8319"/>
    <lineage>
        <taxon>Eukaryota</taxon>
        <taxon>Metazoa</taxon>
        <taxon>Chordata</taxon>
        <taxon>Craniata</taxon>
        <taxon>Vertebrata</taxon>
        <taxon>Euteleostomi</taxon>
        <taxon>Amphibia</taxon>
        <taxon>Batrachia</taxon>
        <taxon>Caudata</taxon>
        <taxon>Salamandroidea</taxon>
        <taxon>Salamandridae</taxon>
        <taxon>Pleurodelinae</taxon>
        <taxon>Pleurodeles</taxon>
    </lineage>
</organism>
<feature type="compositionally biased region" description="Basic and acidic residues" evidence="1">
    <location>
        <begin position="123"/>
        <end position="134"/>
    </location>
</feature>
<dbReference type="AlphaFoldDB" id="A0AAV7LT04"/>
<name>A0AAV7LT04_PLEWA</name>
<dbReference type="EMBL" id="JANPWB010000015">
    <property type="protein sequence ID" value="KAJ1092658.1"/>
    <property type="molecule type" value="Genomic_DNA"/>
</dbReference>
<evidence type="ECO:0000313" key="2">
    <source>
        <dbReference type="EMBL" id="KAJ1092658.1"/>
    </source>
</evidence>
<proteinExistence type="predicted"/>
<evidence type="ECO:0000256" key="1">
    <source>
        <dbReference type="SAM" id="MobiDB-lite"/>
    </source>
</evidence>
<comment type="caution">
    <text evidence="2">The sequence shown here is derived from an EMBL/GenBank/DDBJ whole genome shotgun (WGS) entry which is preliminary data.</text>
</comment>
<feature type="compositionally biased region" description="Basic and acidic residues" evidence="1">
    <location>
        <begin position="29"/>
        <end position="44"/>
    </location>
</feature>
<feature type="compositionally biased region" description="Basic and acidic residues" evidence="1">
    <location>
        <begin position="144"/>
        <end position="161"/>
    </location>
</feature>
<reference evidence="2" key="1">
    <citation type="journal article" date="2022" name="bioRxiv">
        <title>Sequencing and chromosome-scale assembly of the giantPleurodeles waltlgenome.</title>
        <authorList>
            <person name="Brown T."/>
            <person name="Elewa A."/>
            <person name="Iarovenko S."/>
            <person name="Subramanian E."/>
            <person name="Araus A.J."/>
            <person name="Petzold A."/>
            <person name="Susuki M."/>
            <person name="Suzuki K.-i.T."/>
            <person name="Hayashi T."/>
            <person name="Toyoda A."/>
            <person name="Oliveira C."/>
            <person name="Osipova E."/>
            <person name="Leigh N.D."/>
            <person name="Simon A."/>
            <person name="Yun M.H."/>
        </authorList>
    </citation>
    <scope>NUCLEOTIDE SEQUENCE</scope>
    <source>
        <strain evidence="2">20211129_DDA</strain>
        <tissue evidence="2">Liver</tissue>
    </source>
</reference>
<sequence length="261" mass="29547">MPGCEKRTRTSAAGGDKQKRRPASNDEEDARRETDTELRKDRGERRRVRRGRRARELDFPAEAESKQKDAGTTRHVPEGTWLLQDKTRSGDLRTGTTQAAAEQHPVRDVRSIVFETEASSVAPEKRGGFHRELESSTPRTSQRQSEHPRARRQRSEAEGTHAKVSAATIYNAGPLLHGVPTRPLLMRKGIPAAWAPRGDWLLAGVFSLRSLHRIQIAASLKPWRKVNYLKLGSRARGVNFHGHWAKVSHRLLHWYGHPTHL</sequence>
<feature type="compositionally biased region" description="Basic and acidic residues" evidence="1">
    <location>
        <begin position="54"/>
        <end position="77"/>
    </location>
</feature>
<dbReference type="Proteomes" id="UP001066276">
    <property type="component" value="Chromosome 11"/>
</dbReference>
<keyword evidence="3" id="KW-1185">Reference proteome</keyword>
<accession>A0AAV7LT04</accession>
<feature type="region of interest" description="Disordered" evidence="1">
    <location>
        <begin position="1"/>
        <end position="164"/>
    </location>
</feature>
<evidence type="ECO:0000313" key="3">
    <source>
        <dbReference type="Proteomes" id="UP001066276"/>
    </source>
</evidence>